<feature type="domain" description="Cysteine-rich" evidence="1">
    <location>
        <begin position="7"/>
        <end position="84"/>
    </location>
</feature>
<organism evidence="2 3">
    <name type="scientific">Malonomonas rubra DSM 5091</name>
    <dbReference type="NCBI Taxonomy" id="1122189"/>
    <lineage>
        <taxon>Bacteria</taxon>
        <taxon>Pseudomonadati</taxon>
        <taxon>Thermodesulfobacteriota</taxon>
        <taxon>Desulfuromonadia</taxon>
        <taxon>Desulfuromonadales</taxon>
        <taxon>Geopsychrobacteraceae</taxon>
        <taxon>Malonomonas</taxon>
    </lineage>
</organism>
<keyword evidence="3" id="KW-1185">Reference proteome</keyword>
<dbReference type="RefSeq" id="WP_072909150.1">
    <property type="nucleotide sequence ID" value="NZ_FQZT01000009.1"/>
</dbReference>
<evidence type="ECO:0000313" key="3">
    <source>
        <dbReference type="Proteomes" id="UP000184171"/>
    </source>
</evidence>
<dbReference type="PANTHER" id="PTHR30296:SF0">
    <property type="entry name" value="LACTATE UTILIZATION PROTEIN A"/>
    <property type="match status" value="1"/>
</dbReference>
<gene>
    <name evidence="2" type="ORF">SAMN02745165_02585</name>
</gene>
<feature type="domain" description="Cysteine-rich" evidence="1">
    <location>
        <begin position="137"/>
        <end position="220"/>
    </location>
</feature>
<dbReference type="Pfam" id="PF02754">
    <property type="entry name" value="CCG"/>
    <property type="match status" value="2"/>
</dbReference>
<accession>A0A1M6JZQ0</accession>
<dbReference type="Proteomes" id="UP000184171">
    <property type="component" value="Unassembled WGS sequence"/>
</dbReference>
<dbReference type="EMBL" id="FQZT01000009">
    <property type="protein sequence ID" value="SHJ52165.1"/>
    <property type="molecule type" value="Genomic_DNA"/>
</dbReference>
<protein>
    <submittedName>
        <fullName evidence="2">L-lactate dehydrogenase complex protein LldE</fullName>
    </submittedName>
</protein>
<dbReference type="PANTHER" id="PTHR30296">
    <property type="entry name" value="UNCHARACTERIZED PROTEIN YKGE"/>
    <property type="match status" value="1"/>
</dbReference>
<dbReference type="GO" id="GO:0016491">
    <property type="term" value="F:oxidoreductase activity"/>
    <property type="evidence" value="ECO:0007669"/>
    <property type="project" value="UniProtKB-ARBA"/>
</dbReference>
<dbReference type="InterPro" id="IPR004017">
    <property type="entry name" value="Cys_rich_dom"/>
</dbReference>
<sequence>MSLPNHVSLFLTCSAETLYPDVGRACVKVLEAAGFTVEFRQEQTCCGQKWLNTNETREAKLMARHFLQVFESAEVIVAPSSSCVDTVRNQYPDLFSDDPGLHARFVALGEKTYEFCEFLDKAGIRELPVHPNPVPTTYHSTCRTLRGIGLRGVAENYLQQLLGDRFIELPESETCCGFGGTFSVKLPEVSGQLLQDKLDNIFSTGAEVVTALDLSCMTHLSAGAKKQGRTLRFAHLAELLAEALDGAEQ</sequence>
<reference evidence="2 3" key="1">
    <citation type="submission" date="2016-11" db="EMBL/GenBank/DDBJ databases">
        <authorList>
            <person name="Jaros S."/>
            <person name="Januszkiewicz K."/>
            <person name="Wedrychowicz H."/>
        </authorList>
    </citation>
    <scope>NUCLEOTIDE SEQUENCE [LARGE SCALE GENOMIC DNA]</scope>
    <source>
        <strain evidence="2 3">DSM 5091</strain>
    </source>
</reference>
<evidence type="ECO:0000313" key="2">
    <source>
        <dbReference type="EMBL" id="SHJ52165.1"/>
    </source>
</evidence>
<evidence type="ECO:0000259" key="1">
    <source>
        <dbReference type="Pfam" id="PF02754"/>
    </source>
</evidence>
<dbReference type="AlphaFoldDB" id="A0A1M6JZQ0"/>
<proteinExistence type="predicted"/>
<dbReference type="STRING" id="1122189.SAMN02745165_02585"/>
<name>A0A1M6JZQ0_MALRU</name>
<dbReference type="OrthoDB" id="5289041at2"/>
<dbReference type="GO" id="GO:0005829">
    <property type="term" value="C:cytosol"/>
    <property type="evidence" value="ECO:0007669"/>
    <property type="project" value="TreeGrafter"/>
</dbReference>